<proteinExistence type="inferred from homology"/>
<accession>A0A9J6BGF4</accession>
<dbReference type="Proteomes" id="UP001107558">
    <property type="component" value="Chromosome 4"/>
</dbReference>
<evidence type="ECO:0000256" key="2">
    <source>
        <dbReference type="RuleBase" id="RU363116"/>
    </source>
</evidence>
<dbReference type="Pfam" id="PF03803">
    <property type="entry name" value="Scramblase"/>
    <property type="match status" value="1"/>
</dbReference>
<evidence type="ECO:0000313" key="4">
    <source>
        <dbReference type="Proteomes" id="UP001107558"/>
    </source>
</evidence>
<dbReference type="PANTHER" id="PTHR23248">
    <property type="entry name" value="PHOSPHOLIPID SCRAMBLASE-RELATED"/>
    <property type="match status" value="1"/>
</dbReference>
<dbReference type="PANTHER" id="PTHR23248:SF4">
    <property type="entry name" value="PHOSPHOLIPID SCRAMBLASE"/>
    <property type="match status" value="1"/>
</dbReference>
<sequence length="276" mass="31416">MDNLQNNSVRSLQSETNLRVIQPSQVEPIVYRSNQSIISSQTTTPNVSTIELASSQSTLASYLPKSGISALNDVPSCHIHQVFEINESIPGGSENRFTIKTHNNQTIFLASEGSSPRDRLFWGSSRAFLMHLMDRQHQEALTMSRVFGCRLFCLPLKMQAIEVWLNPGILLGIVQEKFSLTDRLFVIESERGQEMYKVRISFGHSICIPKEYHFRIMTADEQTQSGTITRQWNSDLSCYTMNIYFADPGMDSKIKSLFLGLGFLLEYLYFQSRNCC</sequence>
<keyword evidence="2" id="KW-0564">Palmitate</keyword>
<dbReference type="GO" id="GO:0017128">
    <property type="term" value="F:phospholipid scramblase activity"/>
    <property type="evidence" value="ECO:0007669"/>
    <property type="project" value="InterPro"/>
</dbReference>
<evidence type="ECO:0000256" key="1">
    <source>
        <dbReference type="ARBA" id="ARBA00005350"/>
    </source>
</evidence>
<organism evidence="3 4">
    <name type="scientific">Polypedilum vanderplanki</name>
    <name type="common">Sleeping chironomid midge</name>
    <dbReference type="NCBI Taxonomy" id="319348"/>
    <lineage>
        <taxon>Eukaryota</taxon>
        <taxon>Metazoa</taxon>
        <taxon>Ecdysozoa</taxon>
        <taxon>Arthropoda</taxon>
        <taxon>Hexapoda</taxon>
        <taxon>Insecta</taxon>
        <taxon>Pterygota</taxon>
        <taxon>Neoptera</taxon>
        <taxon>Endopterygota</taxon>
        <taxon>Diptera</taxon>
        <taxon>Nematocera</taxon>
        <taxon>Chironomoidea</taxon>
        <taxon>Chironomidae</taxon>
        <taxon>Chironominae</taxon>
        <taxon>Polypedilum</taxon>
        <taxon>Polypedilum</taxon>
    </lineage>
</organism>
<gene>
    <name evidence="3" type="ORF">PVAND_016663</name>
</gene>
<dbReference type="EMBL" id="JADBJN010000004">
    <property type="protein sequence ID" value="KAG5668736.1"/>
    <property type="molecule type" value="Genomic_DNA"/>
</dbReference>
<dbReference type="AlphaFoldDB" id="A0A9J6BGF4"/>
<evidence type="ECO:0000313" key="3">
    <source>
        <dbReference type="EMBL" id="KAG5668736.1"/>
    </source>
</evidence>
<comment type="function">
    <text evidence="2">May mediate accelerated ATP-independent bidirectional transbilayer migration of phospholipids upon binding calcium ions that results in a loss of phospholipid asymmetry in the plasma membrane.</text>
</comment>
<keyword evidence="4" id="KW-1185">Reference proteome</keyword>
<dbReference type="OrthoDB" id="444338at2759"/>
<name>A0A9J6BGF4_POLVA</name>
<reference evidence="3" key="1">
    <citation type="submission" date="2021-03" db="EMBL/GenBank/DDBJ databases">
        <title>Chromosome level genome of the anhydrobiotic midge Polypedilum vanderplanki.</title>
        <authorList>
            <person name="Yoshida Y."/>
            <person name="Kikawada T."/>
            <person name="Gusev O."/>
        </authorList>
    </citation>
    <scope>NUCLEOTIDE SEQUENCE</scope>
    <source>
        <strain evidence="3">NIAS01</strain>
        <tissue evidence="3">Whole body or cell culture</tissue>
    </source>
</reference>
<keyword evidence="2" id="KW-0106">Calcium</keyword>
<dbReference type="InterPro" id="IPR005552">
    <property type="entry name" value="Scramblase"/>
</dbReference>
<protein>
    <recommendedName>
        <fullName evidence="2">Phospholipid scramblase</fullName>
    </recommendedName>
</protein>
<comment type="caution">
    <text evidence="3">The sequence shown here is derived from an EMBL/GenBank/DDBJ whole genome shotgun (WGS) entry which is preliminary data.</text>
</comment>
<dbReference type="GO" id="GO:0005886">
    <property type="term" value="C:plasma membrane"/>
    <property type="evidence" value="ECO:0007669"/>
    <property type="project" value="TreeGrafter"/>
</dbReference>
<comment type="similarity">
    <text evidence="1 2">Belongs to the phospholipid scramblase family.</text>
</comment>
<keyword evidence="2" id="KW-0449">Lipoprotein</keyword>
<comment type="cofactor">
    <cofactor evidence="2">
        <name>Ca(2+)</name>
        <dbReference type="ChEBI" id="CHEBI:29108"/>
    </cofactor>
</comment>